<dbReference type="AlphaFoldDB" id="A0A9Q8L5B1"/>
<sequence length="275" mass="30143">MSAVNAVRNATKHGVKVVRDVAKATTATATKSDARHGARNSSDASPNASSSRHERSNALKTSDGGRTASTKAIRITPSKPPVNVQQRQPPLLTFIHEPFPRSFNCTTFTSTRLIATDSSHPLYTRTKRRLASFDPTKLTWRVQVPMAVSKKPAIRRGAQKRAKTAARAELRELGFGEDGRRLGTEGEGREGDGKSLSGALIMLMNRDPTRSLTFKSGEVREEVREWVERTLKTRNRGGRDDFPRDHNPRRIDGGGGRKTSFKDSMRKGGSGHGSG</sequence>
<reference evidence="2" key="2">
    <citation type="journal article" date="2022" name="Microb. Genom.">
        <title>A chromosome-scale genome assembly of the tomato pathogen Cladosporium fulvum reveals a compartmentalized genome architecture and the presence of a dispensable chromosome.</title>
        <authorList>
            <person name="Zaccaron A.Z."/>
            <person name="Chen L.H."/>
            <person name="Samaras A."/>
            <person name="Stergiopoulos I."/>
        </authorList>
    </citation>
    <scope>NUCLEOTIDE SEQUENCE</scope>
    <source>
        <strain evidence="2">Race5_Kim</strain>
    </source>
</reference>
<gene>
    <name evidence="2" type="ORF">CLAFUR5_01995</name>
</gene>
<dbReference type="EMBL" id="CP090163">
    <property type="protein sequence ID" value="UJO11089.1"/>
    <property type="molecule type" value="Genomic_DNA"/>
</dbReference>
<dbReference type="Proteomes" id="UP000756132">
    <property type="component" value="Chromosome 1"/>
</dbReference>
<feature type="compositionally biased region" description="Low complexity" evidence="1">
    <location>
        <begin position="39"/>
        <end position="50"/>
    </location>
</feature>
<feature type="region of interest" description="Disordered" evidence="1">
    <location>
        <begin position="169"/>
        <end position="196"/>
    </location>
</feature>
<keyword evidence="3" id="KW-1185">Reference proteome</keyword>
<dbReference type="OrthoDB" id="5238363at2759"/>
<feature type="compositionally biased region" description="Basic and acidic residues" evidence="1">
    <location>
        <begin position="230"/>
        <end position="252"/>
    </location>
</feature>
<evidence type="ECO:0000313" key="3">
    <source>
        <dbReference type="Proteomes" id="UP000756132"/>
    </source>
</evidence>
<feature type="region of interest" description="Disordered" evidence="1">
    <location>
        <begin position="230"/>
        <end position="275"/>
    </location>
</feature>
<proteinExistence type="predicted"/>
<dbReference type="KEGG" id="ffu:CLAFUR5_01995"/>
<accession>A0A9Q8L5B1</accession>
<organism evidence="2 3">
    <name type="scientific">Passalora fulva</name>
    <name type="common">Tomato leaf mold</name>
    <name type="synonym">Cladosporium fulvum</name>
    <dbReference type="NCBI Taxonomy" id="5499"/>
    <lineage>
        <taxon>Eukaryota</taxon>
        <taxon>Fungi</taxon>
        <taxon>Dikarya</taxon>
        <taxon>Ascomycota</taxon>
        <taxon>Pezizomycotina</taxon>
        <taxon>Dothideomycetes</taxon>
        <taxon>Dothideomycetidae</taxon>
        <taxon>Mycosphaerellales</taxon>
        <taxon>Mycosphaerellaceae</taxon>
        <taxon>Fulvia</taxon>
    </lineage>
</organism>
<dbReference type="RefSeq" id="XP_047755455.1">
    <property type="nucleotide sequence ID" value="XM_047901143.1"/>
</dbReference>
<evidence type="ECO:0000256" key="1">
    <source>
        <dbReference type="SAM" id="MobiDB-lite"/>
    </source>
</evidence>
<reference evidence="2" key="1">
    <citation type="submission" date="2021-12" db="EMBL/GenBank/DDBJ databases">
        <authorList>
            <person name="Zaccaron A."/>
            <person name="Stergiopoulos I."/>
        </authorList>
    </citation>
    <scope>NUCLEOTIDE SEQUENCE</scope>
    <source>
        <strain evidence="2">Race5_Kim</strain>
    </source>
</reference>
<feature type="region of interest" description="Disordered" evidence="1">
    <location>
        <begin position="1"/>
        <end position="86"/>
    </location>
</feature>
<feature type="compositionally biased region" description="Basic and acidic residues" evidence="1">
    <location>
        <begin position="169"/>
        <end position="193"/>
    </location>
</feature>
<name>A0A9Q8L5B1_PASFU</name>
<dbReference type="GeneID" id="71981873"/>
<evidence type="ECO:0000313" key="2">
    <source>
        <dbReference type="EMBL" id="UJO11089.1"/>
    </source>
</evidence>
<protein>
    <submittedName>
        <fullName evidence="2">Uncharacterized protein</fullName>
    </submittedName>
</protein>